<dbReference type="EMBL" id="WJQU01000002">
    <property type="protein sequence ID" value="KAJ6643966.1"/>
    <property type="molecule type" value="Genomic_DNA"/>
</dbReference>
<gene>
    <name evidence="1" type="ORF">Bhyg_08931</name>
</gene>
<dbReference type="AlphaFoldDB" id="A0A9Q0N5J6"/>
<organism evidence="1 2">
    <name type="scientific">Pseudolycoriella hygida</name>
    <dbReference type="NCBI Taxonomy" id="35572"/>
    <lineage>
        <taxon>Eukaryota</taxon>
        <taxon>Metazoa</taxon>
        <taxon>Ecdysozoa</taxon>
        <taxon>Arthropoda</taxon>
        <taxon>Hexapoda</taxon>
        <taxon>Insecta</taxon>
        <taxon>Pterygota</taxon>
        <taxon>Neoptera</taxon>
        <taxon>Endopterygota</taxon>
        <taxon>Diptera</taxon>
        <taxon>Nematocera</taxon>
        <taxon>Sciaroidea</taxon>
        <taxon>Sciaridae</taxon>
        <taxon>Pseudolycoriella</taxon>
    </lineage>
</organism>
<evidence type="ECO:0000313" key="1">
    <source>
        <dbReference type="EMBL" id="KAJ6643966.1"/>
    </source>
</evidence>
<proteinExistence type="predicted"/>
<accession>A0A9Q0N5J6</accession>
<feature type="non-terminal residue" evidence="1">
    <location>
        <position position="1"/>
    </location>
</feature>
<evidence type="ECO:0000313" key="2">
    <source>
        <dbReference type="Proteomes" id="UP001151699"/>
    </source>
</evidence>
<reference evidence="1" key="1">
    <citation type="submission" date="2022-07" db="EMBL/GenBank/DDBJ databases">
        <authorList>
            <person name="Trinca V."/>
            <person name="Uliana J.V.C."/>
            <person name="Torres T.T."/>
            <person name="Ward R.J."/>
            <person name="Monesi N."/>
        </authorList>
    </citation>
    <scope>NUCLEOTIDE SEQUENCE</scope>
    <source>
        <strain evidence="1">HSMRA1968</strain>
        <tissue evidence="1">Whole embryos</tissue>
    </source>
</reference>
<dbReference type="Proteomes" id="UP001151699">
    <property type="component" value="Chromosome B"/>
</dbReference>
<dbReference type="OrthoDB" id="10667458at2759"/>
<protein>
    <submittedName>
        <fullName evidence="1">Uncharacterized protein</fullName>
    </submittedName>
</protein>
<sequence length="342" mass="37987">MNSRCNLKSSSGEINEEVSSWDVLLENIRSRISHHDQQTISPFDENNVNCNADWYNLCHQPDDCCSGNCYMGPTGNWADGNCYMGPTGNWADGVCHPHGYVPPFEENNVNCNADWYNLCHQPDDCCSGNCYMGPTGNWADGVCHPHGYVPPFDDNNVNCNADWYNLCHQPDDCCSGNCYMGPTGNWADGNCYMGPTGNWADGVCHPHGYVPPFDDDNVNCNADWYNLCHQPDDCCSGNCYMGPTGNWADGCNDDWYNRCKKNADCCSGKCFVSPGNVWSEGVCYPQGYVPPTDMPGTPPGEIYKDTRVHTAGCHLLWYNHCKENDDCCSGNCSMGPDNDWEE</sequence>
<keyword evidence="2" id="KW-1185">Reference proteome</keyword>
<comment type="caution">
    <text evidence="1">The sequence shown here is derived from an EMBL/GenBank/DDBJ whole genome shotgun (WGS) entry which is preliminary data.</text>
</comment>
<name>A0A9Q0N5J6_9DIPT</name>